<feature type="compositionally biased region" description="Polar residues" evidence="1">
    <location>
        <begin position="261"/>
        <end position="272"/>
    </location>
</feature>
<feature type="non-terminal residue" evidence="2">
    <location>
        <position position="1"/>
    </location>
</feature>
<evidence type="ECO:0000313" key="2">
    <source>
        <dbReference type="EMBL" id="KAG5461237.1"/>
    </source>
</evidence>
<dbReference type="AlphaFoldDB" id="A0A8H7ZXY1"/>
<organism evidence="2 3">
    <name type="scientific">Olpidium bornovanus</name>
    <dbReference type="NCBI Taxonomy" id="278681"/>
    <lineage>
        <taxon>Eukaryota</taxon>
        <taxon>Fungi</taxon>
        <taxon>Fungi incertae sedis</taxon>
        <taxon>Olpidiomycota</taxon>
        <taxon>Olpidiomycotina</taxon>
        <taxon>Olpidiomycetes</taxon>
        <taxon>Olpidiales</taxon>
        <taxon>Olpidiaceae</taxon>
        <taxon>Olpidium</taxon>
    </lineage>
</organism>
<feature type="region of interest" description="Disordered" evidence="1">
    <location>
        <begin position="259"/>
        <end position="306"/>
    </location>
</feature>
<protein>
    <submittedName>
        <fullName evidence="2">Uncharacterized protein</fullName>
    </submittedName>
</protein>
<accession>A0A8H7ZXY1</accession>
<keyword evidence="3" id="KW-1185">Reference proteome</keyword>
<proteinExistence type="predicted"/>
<sequence>HDREANLARLIQAFFGVDDRGLAVNLLWYVHVALSRKCSRGDPAPGPRHRRHRGGLGDNGGRDLVAQRTHRESWRPDEHDGWVALLQLLWQPRILRCVPPIVRIEVSGLRRVIQQQKLSKPIFCNGGTRERAAPEGNCRGRWRGRSYLHSGPLGDINDEVDVRVVVIIGAARSSGVAMTVNWMAFSLPNVSYAHFLTDRIAFTAAMPFVDSKTLVMTVFPPEDTTKSSTMLRAVTALAAPTVAGCSMVMVQGRHGKLAGTSERTNACPSVSSPAAARTGSGLSTAARHAKRAVRGRSEKCYGPTVSTGPPCVRTYRKTSCRPRRLRNPLPGEQLGILEPHAGETSKM</sequence>
<dbReference type="OrthoDB" id="10649032at2759"/>
<feature type="region of interest" description="Disordered" evidence="1">
    <location>
        <begin position="322"/>
        <end position="347"/>
    </location>
</feature>
<dbReference type="EMBL" id="JAEFCI010003965">
    <property type="protein sequence ID" value="KAG5461237.1"/>
    <property type="molecule type" value="Genomic_DNA"/>
</dbReference>
<comment type="caution">
    <text evidence="2">The sequence shown here is derived from an EMBL/GenBank/DDBJ whole genome shotgun (WGS) entry which is preliminary data.</text>
</comment>
<name>A0A8H7ZXY1_9FUNG</name>
<reference evidence="2 3" key="1">
    <citation type="journal article" name="Sci. Rep.">
        <title>Genome-scale phylogenetic analyses confirm Olpidium as the closest living zoosporic fungus to the non-flagellated, terrestrial fungi.</title>
        <authorList>
            <person name="Chang Y."/>
            <person name="Rochon D."/>
            <person name="Sekimoto S."/>
            <person name="Wang Y."/>
            <person name="Chovatia M."/>
            <person name="Sandor L."/>
            <person name="Salamov A."/>
            <person name="Grigoriev I.V."/>
            <person name="Stajich J.E."/>
            <person name="Spatafora J.W."/>
        </authorList>
    </citation>
    <scope>NUCLEOTIDE SEQUENCE [LARGE SCALE GENOMIC DNA]</scope>
    <source>
        <strain evidence="2">S191</strain>
    </source>
</reference>
<dbReference type="Proteomes" id="UP000673691">
    <property type="component" value="Unassembled WGS sequence"/>
</dbReference>
<gene>
    <name evidence="2" type="ORF">BJ554DRAFT_6601</name>
</gene>
<evidence type="ECO:0000256" key="1">
    <source>
        <dbReference type="SAM" id="MobiDB-lite"/>
    </source>
</evidence>
<feature type="region of interest" description="Disordered" evidence="1">
    <location>
        <begin position="40"/>
        <end position="63"/>
    </location>
</feature>
<evidence type="ECO:0000313" key="3">
    <source>
        <dbReference type="Proteomes" id="UP000673691"/>
    </source>
</evidence>